<dbReference type="InterPro" id="IPR036748">
    <property type="entry name" value="MTH938-like_sf"/>
</dbReference>
<name>A0A3B1ASD2_9ZZZZ</name>
<dbReference type="CDD" id="cd05560">
    <property type="entry name" value="Xcc1710_like"/>
    <property type="match status" value="1"/>
</dbReference>
<evidence type="ECO:0000313" key="1">
    <source>
        <dbReference type="EMBL" id="VAX02724.1"/>
    </source>
</evidence>
<dbReference type="InterPro" id="IPR007523">
    <property type="entry name" value="NDUFAF3/AAMDC"/>
</dbReference>
<dbReference type="EMBL" id="UOFU01000287">
    <property type="protein sequence ID" value="VAX02724.1"/>
    <property type="molecule type" value="Genomic_DNA"/>
</dbReference>
<reference evidence="1" key="1">
    <citation type="submission" date="2018-06" db="EMBL/GenBank/DDBJ databases">
        <authorList>
            <person name="Zhirakovskaya E."/>
        </authorList>
    </citation>
    <scope>NUCLEOTIDE SEQUENCE</scope>
</reference>
<dbReference type="SUPFAM" id="SSF64076">
    <property type="entry name" value="MTH938-like"/>
    <property type="match status" value="1"/>
</dbReference>
<dbReference type="PANTHER" id="PTHR21192">
    <property type="entry name" value="NUCLEAR PROTEIN E3-3"/>
    <property type="match status" value="1"/>
</dbReference>
<dbReference type="Gene3D" id="3.40.1230.10">
    <property type="entry name" value="MTH938-like"/>
    <property type="match status" value="1"/>
</dbReference>
<proteinExistence type="predicted"/>
<dbReference type="AlphaFoldDB" id="A0A3B1ASD2"/>
<protein>
    <submittedName>
        <fullName evidence="1">Membrane protein</fullName>
    </submittedName>
</protein>
<gene>
    <name evidence="1" type="ORF">MNBD_GAMMA20-1793</name>
</gene>
<dbReference type="Pfam" id="PF04430">
    <property type="entry name" value="DUF498"/>
    <property type="match status" value="1"/>
</dbReference>
<accession>A0A3B1ASD2</accession>
<sequence length="139" mass="15417">MKFNQERDFTSYSIRAYSPGAINITLPANLEADKPQPVEVRTLTRSCIISPKRLIDDWTPDKLDELQAEHLQAIVVLAPEVVLLGTGETLDFPDTEILTELTSRQIGVEVMDTAAACRTYNILMNEGRNVVAGLIISTE</sequence>
<organism evidence="1">
    <name type="scientific">hydrothermal vent metagenome</name>
    <dbReference type="NCBI Taxonomy" id="652676"/>
    <lineage>
        <taxon>unclassified sequences</taxon>
        <taxon>metagenomes</taxon>
        <taxon>ecological metagenomes</taxon>
    </lineage>
</organism>
<dbReference type="PANTHER" id="PTHR21192:SF2">
    <property type="entry name" value="NADH DEHYDROGENASE [UBIQUINONE] 1 ALPHA SUBCOMPLEX ASSEMBLY FACTOR 3"/>
    <property type="match status" value="1"/>
</dbReference>